<dbReference type="AlphaFoldDB" id="A0A2S9K2E3"/>
<keyword evidence="2" id="KW-0472">Membrane</keyword>
<dbReference type="PANTHER" id="PTHR30576:SF10">
    <property type="entry name" value="SLL5057 PROTEIN"/>
    <property type="match status" value="1"/>
</dbReference>
<evidence type="ECO:0000313" key="5">
    <source>
        <dbReference type="Proteomes" id="UP000238589"/>
    </source>
</evidence>
<dbReference type="Pfam" id="PF02397">
    <property type="entry name" value="Bac_transf"/>
    <property type="match status" value="1"/>
</dbReference>
<accession>A0A2S9K2E3</accession>
<proteinExistence type="inferred from homology"/>
<dbReference type="RefSeq" id="WP_105749114.1">
    <property type="nucleotide sequence ID" value="NZ_PVLQ01000061.1"/>
</dbReference>
<protein>
    <submittedName>
        <fullName evidence="4">Glycosyl transferase</fullName>
    </submittedName>
</protein>
<keyword evidence="4" id="KW-0808">Transferase</keyword>
<dbReference type="InterPro" id="IPR003362">
    <property type="entry name" value="Bact_transf"/>
</dbReference>
<comment type="caution">
    <text evidence="4">The sequence shown here is derived from an EMBL/GenBank/DDBJ whole genome shotgun (WGS) entry which is preliminary data.</text>
</comment>
<dbReference type="PANTHER" id="PTHR30576">
    <property type="entry name" value="COLANIC BIOSYNTHESIS UDP-GLUCOSE LIPID CARRIER TRANSFERASE"/>
    <property type="match status" value="1"/>
</dbReference>
<evidence type="ECO:0000256" key="1">
    <source>
        <dbReference type="ARBA" id="ARBA00006464"/>
    </source>
</evidence>
<keyword evidence="5" id="KW-1185">Reference proteome</keyword>
<gene>
    <name evidence="4" type="ORF">C6P64_13665</name>
</gene>
<name>A0A2S9K2E3_9BURK</name>
<dbReference type="Proteomes" id="UP000238589">
    <property type="component" value="Unassembled WGS sequence"/>
</dbReference>
<evidence type="ECO:0000313" key="4">
    <source>
        <dbReference type="EMBL" id="PRD64621.1"/>
    </source>
</evidence>
<feature type="transmembrane region" description="Helical" evidence="2">
    <location>
        <begin position="57"/>
        <end position="81"/>
    </location>
</feature>
<reference evidence="4 5" key="1">
    <citation type="submission" date="2018-03" db="EMBL/GenBank/DDBJ databases">
        <title>Comparative genomics illustrates the genes involved in a hyperalkaliphilic mechanisms of Serpentinomonas isolated from highly-alkaline calcium-rich serpentinized springs.</title>
        <authorList>
            <person name="Suzuki S."/>
            <person name="Ishii S."/>
            <person name="Walworth N."/>
            <person name="Bird L."/>
            <person name="Kuenen J.G."/>
            <person name="Nealson K.H."/>
        </authorList>
    </citation>
    <scope>NUCLEOTIDE SEQUENCE [LARGE SCALE GENOMIC DNA]</scope>
    <source>
        <strain evidence="4 5">P1</strain>
    </source>
</reference>
<dbReference type="GO" id="GO:0016780">
    <property type="term" value="F:phosphotransferase activity, for other substituted phosphate groups"/>
    <property type="evidence" value="ECO:0007669"/>
    <property type="project" value="TreeGrafter"/>
</dbReference>
<evidence type="ECO:0000256" key="2">
    <source>
        <dbReference type="SAM" id="Phobius"/>
    </source>
</evidence>
<dbReference type="OrthoDB" id="9808602at2"/>
<organism evidence="4 5">
    <name type="scientific">Malikia granosa</name>
    <dbReference type="NCBI Taxonomy" id="263067"/>
    <lineage>
        <taxon>Bacteria</taxon>
        <taxon>Pseudomonadati</taxon>
        <taxon>Pseudomonadota</taxon>
        <taxon>Betaproteobacteria</taxon>
        <taxon>Burkholderiales</taxon>
        <taxon>Comamonadaceae</taxon>
        <taxon>Malikia</taxon>
    </lineage>
</organism>
<evidence type="ECO:0000259" key="3">
    <source>
        <dbReference type="Pfam" id="PF02397"/>
    </source>
</evidence>
<dbReference type="EMBL" id="PVLQ01000061">
    <property type="protein sequence ID" value="PRD64621.1"/>
    <property type="molecule type" value="Genomic_DNA"/>
</dbReference>
<comment type="similarity">
    <text evidence="1">Belongs to the bacterial sugar transferase family.</text>
</comment>
<keyword evidence="2" id="KW-1133">Transmembrane helix</keyword>
<keyword evidence="2" id="KW-0812">Transmembrane</keyword>
<feature type="domain" description="Bacterial sugar transferase" evidence="3">
    <location>
        <begin position="55"/>
        <end position="244"/>
    </location>
</feature>
<sequence>MKASPTSDNGHKHPLNDQALRALQQRLDVSPRKLAWLHTRFLLLRLSRSAGGLVKRLIDLLVASSVLLLASPFLLVIGLLIKLTDGGPMLFWQIRVGKWGKPFRFPKFRSMVVNAEEVRAKLLAENQHGDQGITFKMKSDPRITWIGHFIRKTSIDELPQLWCVIKGEMSLVGPRPALVSEVERYTLENRRRLDVTPGLTCIWQVSGRSEIPFDEQCQMDVRYIEEQSVVADLRLLLKTIPAVITGRGAY</sequence>